<sequence>MTGDSVLKHAALHANNGQQSKHTHTAPKSPCHHRLFIFLAYFWVRGGGHEHQTGPRVGDRIHSMLSCRNHSLGRLAENFTLAVLLCCVGRIARETRPIADGFTLDRSSRLCSVPQCGEKRARRLSRDAMRGAWDFRSPPGWSGRSSCCCSSICNRRVITGL</sequence>
<accession>A0A2T3Z6S5</accession>
<keyword evidence="2" id="KW-1185">Reference proteome</keyword>
<protein>
    <submittedName>
        <fullName evidence="1">Uncharacterized protein</fullName>
    </submittedName>
</protein>
<dbReference type="AlphaFoldDB" id="A0A2T3Z6S5"/>
<gene>
    <name evidence="1" type="ORF">M441DRAFT_407019</name>
</gene>
<reference evidence="1 2" key="1">
    <citation type="submission" date="2016-07" db="EMBL/GenBank/DDBJ databases">
        <title>Multiple horizontal gene transfer events from other fungi enriched the ability of initially mycotrophic Trichoderma (Ascomycota) to feed on dead plant biomass.</title>
        <authorList>
            <consortium name="DOE Joint Genome Institute"/>
            <person name="Aerts A."/>
            <person name="Atanasova L."/>
            <person name="Chenthamara K."/>
            <person name="Zhang J."/>
            <person name="Grujic M."/>
            <person name="Henrissat B."/>
            <person name="Kuo A."/>
            <person name="Salamov A."/>
            <person name="Lipzen A."/>
            <person name="Labutti K."/>
            <person name="Barry K."/>
            <person name="Miao Y."/>
            <person name="Rahimi M.J."/>
            <person name="Shen Q."/>
            <person name="Grigoriev I.V."/>
            <person name="Kubicek C.P."/>
            <person name="Druzhinina I.S."/>
        </authorList>
    </citation>
    <scope>NUCLEOTIDE SEQUENCE [LARGE SCALE GENOMIC DNA]</scope>
    <source>
        <strain evidence="1 2">CBS 433.97</strain>
    </source>
</reference>
<evidence type="ECO:0000313" key="2">
    <source>
        <dbReference type="Proteomes" id="UP000240493"/>
    </source>
</evidence>
<name>A0A2T3Z6S5_TRIA4</name>
<dbReference type="EMBL" id="KZ679262">
    <property type="protein sequence ID" value="PTB40485.1"/>
    <property type="molecule type" value="Genomic_DNA"/>
</dbReference>
<dbReference type="Proteomes" id="UP000240493">
    <property type="component" value="Unassembled WGS sequence"/>
</dbReference>
<proteinExistence type="predicted"/>
<evidence type="ECO:0000313" key="1">
    <source>
        <dbReference type="EMBL" id="PTB40485.1"/>
    </source>
</evidence>
<organism evidence="1 2">
    <name type="scientific">Trichoderma asperellum (strain ATCC 204424 / CBS 433.97 / NBRC 101777)</name>
    <dbReference type="NCBI Taxonomy" id="1042311"/>
    <lineage>
        <taxon>Eukaryota</taxon>
        <taxon>Fungi</taxon>
        <taxon>Dikarya</taxon>
        <taxon>Ascomycota</taxon>
        <taxon>Pezizomycotina</taxon>
        <taxon>Sordariomycetes</taxon>
        <taxon>Hypocreomycetidae</taxon>
        <taxon>Hypocreales</taxon>
        <taxon>Hypocreaceae</taxon>
        <taxon>Trichoderma</taxon>
    </lineage>
</organism>